<dbReference type="InterPro" id="IPR007137">
    <property type="entry name" value="DUF348"/>
</dbReference>
<reference evidence="5 6" key="1">
    <citation type="submission" date="2016-10" db="EMBL/GenBank/DDBJ databases">
        <authorList>
            <person name="de Groot N.N."/>
        </authorList>
    </citation>
    <scope>NUCLEOTIDE SEQUENCE [LARGE SCALE GENOMIC DNA]</scope>
    <source>
        <strain evidence="5 6">CGMCC 4.6858</strain>
    </source>
</reference>
<dbReference type="Gene3D" id="1.10.530.10">
    <property type="match status" value="1"/>
</dbReference>
<evidence type="ECO:0000256" key="3">
    <source>
        <dbReference type="ARBA" id="ARBA00022801"/>
    </source>
</evidence>
<dbReference type="InterPro" id="IPR023346">
    <property type="entry name" value="Lysozyme-like_dom_sf"/>
</dbReference>
<keyword evidence="2" id="KW-0732">Signal</keyword>
<comment type="similarity">
    <text evidence="1">Belongs to the transglycosylase family. Rpf subfamily.</text>
</comment>
<gene>
    <name evidence="5" type="ORF">SAMN05421872_11342</name>
</gene>
<evidence type="ECO:0000259" key="4">
    <source>
        <dbReference type="PROSITE" id="PS51109"/>
    </source>
</evidence>
<dbReference type="InterPro" id="IPR010618">
    <property type="entry name" value="RPF"/>
</dbReference>
<dbReference type="Pfam" id="PF03990">
    <property type="entry name" value="DUF348"/>
    <property type="match status" value="3"/>
</dbReference>
<evidence type="ECO:0000256" key="2">
    <source>
        <dbReference type="ARBA" id="ARBA00022729"/>
    </source>
</evidence>
<dbReference type="Gene3D" id="2.20.230.10">
    <property type="entry name" value="Resuscitation-promoting factor rpfb"/>
    <property type="match status" value="1"/>
</dbReference>
<dbReference type="CDD" id="cd13925">
    <property type="entry name" value="RPF"/>
    <property type="match status" value="1"/>
</dbReference>
<evidence type="ECO:0000313" key="6">
    <source>
        <dbReference type="Proteomes" id="UP000199034"/>
    </source>
</evidence>
<dbReference type="SUPFAM" id="SSF53955">
    <property type="entry name" value="Lysozyme-like"/>
    <property type="match status" value="1"/>
</dbReference>
<organism evidence="5 6">
    <name type="scientific">Nocardioides lianchengensis</name>
    <dbReference type="NCBI Taxonomy" id="1045774"/>
    <lineage>
        <taxon>Bacteria</taxon>
        <taxon>Bacillati</taxon>
        <taxon>Actinomycetota</taxon>
        <taxon>Actinomycetes</taxon>
        <taxon>Propionibacteriales</taxon>
        <taxon>Nocardioidaceae</taxon>
        <taxon>Nocardioides</taxon>
    </lineage>
</organism>
<dbReference type="InterPro" id="IPR011098">
    <property type="entry name" value="G5_dom"/>
</dbReference>
<keyword evidence="3" id="KW-0378">Hydrolase</keyword>
<dbReference type="Pfam" id="PF07501">
    <property type="entry name" value="G5"/>
    <property type="match status" value="1"/>
</dbReference>
<dbReference type="SMART" id="SM01208">
    <property type="entry name" value="G5"/>
    <property type="match status" value="1"/>
</dbReference>
<dbReference type="STRING" id="1045774.SAMN05421872_11342"/>
<dbReference type="GO" id="GO:0016787">
    <property type="term" value="F:hydrolase activity"/>
    <property type="evidence" value="ECO:0007669"/>
    <property type="project" value="UniProtKB-KW"/>
</dbReference>
<keyword evidence="6" id="KW-1185">Reference proteome</keyword>
<accession>A0A1G6Z7M9</accession>
<dbReference type="Proteomes" id="UP000199034">
    <property type="component" value="Unassembled WGS sequence"/>
</dbReference>
<dbReference type="Pfam" id="PF06737">
    <property type="entry name" value="Transglycosylas"/>
    <property type="match status" value="1"/>
</dbReference>
<protein>
    <submittedName>
        <fullName evidence="5">Uncharacterized conserved protein YabE, contains G5 and tandem DUF348 domains</fullName>
    </submittedName>
</protein>
<evidence type="ECO:0000313" key="5">
    <source>
        <dbReference type="EMBL" id="SDD98689.1"/>
    </source>
</evidence>
<evidence type="ECO:0000256" key="1">
    <source>
        <dbReference type="ARBA" id="ARBA00010830"/>
    </source>
</evidence>
<sequence>MALSSVVVLAVAGSALGYRALSTTVVVSVDGKDREVRAMGGTVEDVLESEGIEVGSHDLVAPGLDEQVADGSRINVKYGRPLSLTVDGEEQTHWVTSTDVDDALGELGQSYGDARLSSSRSATIGRGGLDLEVVTPKTVEVKIAGRKARQRTVLALTVEEALQQLGVEVDRHDRTRPALDHELQDGDTLVFTDIRVASKKVRAEALPFDTVEREDDEAYEGDETVVREGREGARDVVYRLVYRNGELTARKVLRQRVLRDPVDEVVEIGTKEQPAPDFSGGGTVWDRLAQCESGGNWAINTGNGYYGGLQFNLGTWQSYGGSGLPSENSREAQIAIATKVRDAAGGYGAWPGCAAKLGLPR</sequence>
<name>A0A1G6Z7M9_9ACTN</name>
<dbReference type="AlphaFoldDB" id="A0A1G6Z7M9"/>
<dbReference type="EMBL" id="FMZM01000013">
    <property type="protein sequence ID" value="SDD98689.1"/>
    <property type="molecule type" value="Genomic_DNA"/>
</dbReference>
<dbReference type="PROSITE" id="PS51109">
    <property type="entry name" value="G5"/>
    <property type="match status" value="1"/>
</dbReference>
<feature type="domain" description="G5" evidence="4">
    <location>
        <begin position="191"/>
        <end position="272"/>
    </location>
</feature>
<proteinExistence type="inferred from homology"/>